<evidence type="ECO:0000256" key="1">
    <source>
        <dbReference type="SAM" id="MobiDB-lite"/>
    </source>
</evidence>
<accession>A0A0B2VTI4</accession>
<name>A0A0B2VTI4_TOXCA</name>
<feature type="compositionally biased region" description="Polar residues" evidence="1">
    <location>
        <begin position="57"/>
        <end position="70"/>
    </location>
</feature>
<feature type="region of interest" description="Disordered" evidence="1">
    <location>
        <begin position="129"/>
        <end position="218"/>
    </location>
</feature>
<dbReference type="Proteomes" id="UP000031036">
    <property type="component" value="Unassembled WGS sequence"/>
</dbReference>
<dbReference type="OMA" id="IARCENT"/>
<dbReference type="EMBL" id="JPKZ01000906">
    <property type="protein sequence ID" value="KHN84674.1"/>
    <property type="molecule type" value="Genomic_DNA"/>
</dbReference>
<keyword evidence="2" id="KW-0732">Signal</keyword>
<protein>
    <submittedName>
        <fullName evidence="3">Uncharacterized protein</fullName>
    </submittedName>
</protein>
<feature type="region of interest" description="Disordered" evidence="1">
    <location>
        <begin position="22"/>
        <end position="115"/>
    </location>
</feature>
<feature type="compositionally biased region" description="Low complexity" evidence="1">
    <location>
        <begin position="28"/>
        <end position="39"/>
    </location>
</feature>
<feature type="compositionally biased region" description="Low complexity" evidence="1">
    <location>
        <begin position="205"/>
        <end position="217"/>
    </location>
</feature>
<gene>
    <name evidence="3" type="ORF">Tcan_11446</name>
</gene>
<feature type="compositionally biased region" description="Polar residues" evidence="1">
    <location>
        <begin position="140"/>
        <end position="164"/>
    </location>
</feature>
<evidence type="ECO:0000313" key="4">
    <source>
        <dbReference type="Proteomes" id="UP000031036"/>
    </source>
</evidence>
<dbReference type="AlphaFoldDB" id="A0A0B2VTI4"/>
<proteinExistence type="predicted"/>
<comment type="caution">
    <text evidence="3">The sequence shown here is derived from an EMBL/GenBank/DDBJ whole genome shotgun (WGS) entry which is preliminary data.</text>
</comment>
<feature type="chain" id="PRO_5002095586" evidence="2">
    <location>
        <begin position="25"/>
        <end position="380"/>
    </location>
</feature>
<evidence type="ECO:0000313" key="3">
    <source>
        <dbReference type="EMBL" id="KHN84674.1"/>
    </source>
</evidence>
<reference evidence="3 4" key="1">
    <citation type="submission" date="2014-11" db="EMBL/GenBank/DDBJ databases">
        <title>Genetic blueprint of the zoonotic pathogen Toxocara canis.</title>
        <authorList>
            <person name="Zhu X.-Q."/>
            <person name="Korhonen P.K."/>
            <person name="Cai H."/>
            <person name="Young N.D."/>
            <person name="Nejsum P."/>
            <person name="von Samson-Himmelstjerna G."/>
            <person name="Boag P.R."/>
            <person name="Tan P."/>
            <person name="Li Q."/>
            <person name="Min J."/>
            <person name="Yang Y."/>
            <person name="Wang X."/>
            <person name="Fang X."/>
            <person name="Hall R.S."/>
            <person name="Hofmann A."/>
            <person name="Sternberg P.W."/>
            <person name="Jex A.R."/>
            <person name="Gasser R.B."/>
        </authorList>
    </citation>
    <scope>NUCLEOTIDE SEQUENCE [LARGE SCALE GENOMIC DNA]</scope>
    <source>
        <strain evidence="3">PN_DK_2014</strain>
    </source>
</reference>
<evidence type="ECO:0000256" key="2">
    <source>
        <dbReference type="SAM" id="SignalP"/>
    </source>
</evidence>
<dbReference type="OrthoDB" id="5858168at2759"/>
<organism evidence="3 4">
    <name type="scientific">Toxocara canis</name>
    <name type="common">Canine roundworm</name>
    <dbReference type="NCBI Taxonomy" id="6265"/>
    <lineage>
        <taxon>Eukaryota</taxon>
        <taxon>Metazoa</taxon>
        <taxon>Ecdysozoa</taxon>
        <taxon>Nematoda</taxon>
        <taxon>Chromadorea</taxon>
        <taxon>Rhabditida</taxon>
        <taxon>Spirurina</taxon>
        <taxon>Ascaridomorpha</taxon>
        <taxon>Ascaridoidea</taxon>
        <taxon>Toxocaridae</taxon>
        <taxon>Toxocara</taxon>
    </lineage>
</organism>
<keyword evidence="4" id="KW-1185">Reference proteome</keyword>
<sequence length="380" mass="39242">MLSRWLAAHSSVCALLSMSSTASGHSTQQSDSAQLSSHSSTRKRASPNTGGGRKELQSTTSIAAVGSSSSKLRKLSHPAVSQEGGSSGLPRSEGSESAGPSGSSGGAHHSGHEGGLRGELRYLTDFFPEQSPSDRRLTRSQRQLSAPSSPAFSATETIEDSTPPSNIPSPAPQSSAGREKIRGRKGRGKAAAGGESVRASGEHTQPGPSSSGRSRSQYNATTGLCNSIARCDVNRVFPSAGTSALHHDEGGSRSAPQLSIVPQNDNGVIVAPSSLGVANAHDDVMGVGNSSSTAGPSVNVTSSGAAHVYSAGGDTHSLDAHTAQIRNMQRTCFPAIALLSDRWKYLKHFHRSAIWQASQSGSILEAEDDPGSQIISTAFH</sequence>
<feature type="signal peptide" evidence="2">
    <location>
        <begin position="1"/>
        <end position="24"/>
    </location>
</feature>